<accession>A0A6J5KUB8</accession>
<gene>
    <name evidence="1" type="ORF">UFOVP62_7</name>
</gene>
<organism evidence="1">
    <name type="scientific">uncultured Caudovirales phage</name>
    <dbReference type="NCBI Taxonomy" id="2100421"/>
    <lineage>
        <taxon>Viruses</taxon>
        <taxon>Duplodnaviria</taxon>
        <taxon>Heunggongvirae</taxon>
        <taxon>Uroviricota</taxon>
        <taxon>Caudoviricetes</taxon>
        <taxon>Peduoviridae</taxon>
        <taxon>Maltschvirus</taxon>
        <taxon>Maltschvirus maltsch</taxon>
    </lineage>
</organism>
<name>A0A6J5KUB8_9CAUD</name>
<protein>
    <submittedName>
        <fullName evidence="1">Uncharacterized protein</fullName>
    </submittedName>
</protein>
<proteinExistence type="predicted"/>
<sequence>MANRYYVNTGTTGNWSDTARWSLTSGGAGGQSVPTSADNVYIDNGSGGFSSIINLDVTANCATLNINTTTSFTGSIQWNTNVINVSGSAAAVAIVGTSTVMLGTPVINLTYAGSSTIEVSMGSQTETNCISLNYVGASTGVAKFSGNIKNLTFSGYAGTIDSIFNPVLFGDLVLNTAGNYSTATFTMISTSATARTITSNGETIGAINFGGVGGTFKPADTITVLGRTGLTSGTLDLNGLVYTTGTFDASGSTARTIAFGTTYITCTGSGSSLWTTATATNLTVTGTPLVKISNNSATASTVLPGAATEAQAISFQFTTGTYALTFLGTSTHTAKSVDFTGFGGTWGARAAGAIIFGDLTLSPTVGFAVTASANALTFGSTSVTARVLTSNGITFDSPITVDGVGGTLQLADALTMGATRTFTLTNGTLNLNNKTLSTGLFNSNGATARTIAFGTGNITCTGSGTSLWTTATTTNLTVTGTPTVNISNNSATASTVASGILTAAQAISFKFTTGTYALTFLATASYSAKDVDFTGFGGTWVARTTANTIYGSLTLSAAAGFSAGTSSGVLTFGATSGTQVITSNGKTFDGPVTVDGVGGTTQLFDALTLGSTQTFTLTNGALDLNSNVLTAGFLSSSSSNVRSIAFGATGNITCVGAGGTLVNFATNTNLTTSGTQLIKVSYSGATGVTISTGVLSEANAISYSFTTGSYALTFLNSSNQTVRNVDFTGFTGSWATRATTNYVIYGNLTLAASPMTVPAGTGTLNLSGTTGTQVITSNGTTIDASVIMNGVGGTVQLADAMTMAATRTFTLTNGTLNLNDKLLTAGLFSSTNANARTIAFGTSGSFRLIAAGGTLWNTGTNTYFAYTGTSNVTIDNSGAVATTLTPGTLTEAQALNFNIVSGTYALTITNTAAFRNLNLIANPLVAQTGFAGTFNGHTADIGIYGNLAISSNILSLASSTLGFVFKATSGTQILTSNGKTFDMPMAHNGSITGTLKLADALAMGSTRTFNFNNGTFDGNGQTITGALALSASLAGTVAIKNMNTSIVFNHTSSSLTAVGPNTTGKLTTIAGTLDLNGYTWTAPSFGTGVGTKTLTFNGGTLLLTGATTTTMDNGNPTGFTTVAGSATGYIRMNASSAKTFSGNGSTFNCILSNDGAGALTITGFNTFLGITNGYRPTSFVFPSGTTAPNITTITSSFTVSGTAGNLVTINSSTSGTAATLSMPSGGSTASDYLSLKDMAATGGAIWYAGPSPSHTIDVSGNTGWTFTAAPTGGTVLYFGITEPQDTSAVGVTAQTSAALAAVDPPDTSAATATSKTFATLAAVEAQDAAAVVSTATTLADLAATEALDTVALLSTATTRADFAAIEVQDTAFGATTAITVATIGTSEGQDSASLGVFAFTTTTLAATEEQDLVPIIAAATTVGSLTSTDAQDTSSVAATAKTTVLLAATEAQDTFAFAVSANYPYVAVILAATEGQDTAALAASVASTLALAASDGQDTTACIVDVSVGLSLAATDAPDIAVAAARVLNDASASTTSASSSVATCERLLVASSTISVVSMATVSAGVTRVTGAATISFSTASATGPMLWEKVPAPTGNWVTEPVATGTWTPRTVASQTWTEL</sequence>
<dbReference type="EMBL" id="LR796182">
    <property type="protein sequence ID" value="CAB4124507.1"/>
    <property type="molecule type" value="Genomic_DNA"/>
</dbReference>
<reference evidence="1" key="1">
    <citation type="submission" date="2020-04" db="EMBL/GenBank/DDBJ databases">
        <authorList>
            <person name="Chiriac C."/>
            <person name="Salcher M."/>
            <person name="Ghai R."/>
            <person name="Kavagutti S V."/>
        </authorList>
    </citation>
    <scope>NUCLEOTIDE SEQUENCE</scope>
</reference>
<evidence type="ECO:0000313" key="1">
    <source>
        <dbReference type="EMBL" id="CAB4124507.1"/>
    </source>
</evidence>